<feature type="compositionally biased region" description="Polar residues" evidence="1">
    <location>
        <begin position="66"/>
        <end position="82"/>
    </location>
</feature>
<proteinExistence type="predicted"/>
<evidence type="ECO:0000313" key="2">
    <source>
        <dbReference type="EMBL" id="PSR72246.1"/>
    </source>
</evidence>
<dbReference type="OrthoDB" id="3268830at2759"/>
<sequence length="194" mass="21649">MAIVHSPHQVQCNRCGGKIKLSAKSAYDPFHWQKHRERCLKRNEGFVQALKDANEKPPYHPAIEIDTTSLPGPRATTPSLVSDNDDEASNGTAQDDPPAFSSPVVPLSFPAPSVRLKEYSYRRQSFYPYGRLPLADTALHPPDGTAAHSSDPLLTRARGLGISYLDVDAQNDFEDRCMSPWRPITFQESQVRFT</sequence>
<comment type="caution">
    <text evidence="2">The sequence shown here is derived from an EMBL/GenBank/DDBJ whole genome shotgun (WGS) entry which is preliminary data.</text>
</comment>
<dbReference type="AlphaFoldDB" id="A0A2R6NIP8"/>
<feature type="region of interest" description="Disordered" evidence="1">
    <location>
        <begin position="53"/>
        <end position="104"/>
    </location>
</feature>
<protein>
    <submittedName>
        <fullName evidence="2">Uncharacterized protein</fullName>
    </submittedName>
</protein>
<dbReference type="EMBL" id="MLYV02001198">
    <property type="protein sequence ID" value="PSR72246.1"/>
    <property type="molecule type" value="Genomic_DNA"/>
</dbReference>
<name>A0A2R6NIP8_9APHY</name>
<organism evidence="2 3">
    <name type="scientific">Hermanssonia centrifuga</name>
    <dbReference type="NCBI Taxonomy" id="98765"/>
    <lineage>
        <taxon>Eukaryota</taxon>
        <taxon>Fungi</taxon>
        <taxon>Dikarya</taxon>
        <taxon>Basidiomycota</taxon>
        <taxon>Agaricomycotina</taxon>
        <taxon>Agaricomycetes</taxon>
        <taxon>Polyporales</taxon>
        <taxon>Meruliaceae</taxon>
        <taxon>Hermanssonia</taxon>
    </lineage>
</organism>
<dbReference type="Proteomes" id="UP000186601">
    <property type="component" value="Unassembled WGS sequence"/>
</dbReference>
<keyword evidence="3" id="KW-1185">Reference proteome</keyword>
<reference evidence="2 3" key="1">
    <citation type="submission" date="2018-02" db="EMBL/GenBank/DDBJ databases">
        <title>Genome sequence of the basidiomycete white-rot fungus Phlebia centrifuga.</title>
        <authorList>
            <person name="Granchi Z."/>
            <person name="Peng M."/>
            <person name="de Vries R.P."/>
            <person name="Hilden K."/>
            <person name="Makela M.R."/>
            <person name="Grigoriev I."/>
            <person name="Riley R."/>
        </authorList>
    </citation>
    <scope>NUCLEOTIDE SEQUENCE [LARGE SCALE GENOMIC DNA]</scope>
    <source>
        <strain evidence="2 3">FBCC195</strain>
    </source>
</reference>
<evidence type="ECO:0000256" key="1">
    <source>
        <dbReference type="SAM" id="MobiDB-lite"/>
    </source>
</evidence>
<accession>A0A2R6NIP8</accession>
<gene>
    <name evidence="2" type="ORF">PHLCEN_2v11838</name>
</gene>
<evidence type="ECO:0000313" key="3">
    <source>
        <dbReference type="Proteomes" id="UP000186601"/>
    </source>
</evidence>